<dbReference type="CDD" id="cd06550">
    <property type="entry name" value="TM_ABC_iron-siderophores_like"/>
    <property type="match status" value="1"/>
</dbReference>
<accession>A0AAE4L6H3</accession>
<dbReference type="PANTHER" id="PTHR30472">
    <property type="entry name" value="FERRIC ENTEROBACTIN TRANSPORT SYSTEM PERMEASE PROTEIN"/>
    <property type="match status" value="1"/>
</dbReference>
<evidence type="ECO:0000256" key="8">
    <source>
        <dbReference type="SAM" id="Phobius"/>
    </source>
</evidence>
<keyword evidence="3" id="KW-0813">Transport</keyword>
<feature type="transmembrane region" description="Helical" evidence="8">
    <location>
        <begin position="234"/>
        <end position="265"/>
    </location>
</feature>
<protein>
    <submittedName>
        <fullName evidence="9">Iron ABC transporter permease</fullName>
    </submittedName>
</protein>
<proteinExistence type="inferred from homology"/>
<keyword evidence="7 8" id="KW-0472">Membrane</keyword>
<dbReference type="SUPFAM" id="SSF81345">
    <property type="entry name" value="ABC transporter involved in vitamin B12 uptake, BtuC"/>
    <property type="match status" value="1"/>
</dbReference>
<name>A0AAE4L6H3_9ENTE</name>
<dbReference type="GO" id="GO:0022857">
    <property type="term" value="F:transmembrane transporter activity"/>
    <property type="evidence" value="ECO:0007669"/>
    <property type="project" value="InterPro"/>
</dbReference>
<comment type="similarity">
    <text evidence="2">Belongs to the binding-protein-dependent transport system permease family. FecCD subfamily.</text>
</comment>
<comment type="subcellular location">
    <subcellularLocation>
        <location evidence="1">Cell membrane</location>
        <topology evidence="1">Multi-pass membrane protein</topology>
    </subcellularLocation>
</comment>
<feature type="transmembrane region" description="Helical" evidence="8">
    <location>
        <begin position="87"/>
        <end position="107"/>
    </location>
</feature>
<evidence type="ECO:0000256" key="1">
    <source>
        <dbReference type="ARBA" id="ARBA00004651"/>
    </source>
</evidence>
<feature type="transmembrane region" description="Helical" evidence="8">
    <location>
        <begin position="145"/>
        <end position="167"/>
    </location>
</feature>
<dbReference type="PANTHER" id="PTHR30472:SF64">
    <property type="entry name" value="IRON(3+)-HYDROXAMATE IMPORT SYSTEM PERMEASE PROTEIN FHUG"/>
    <property type="match status" value="1"/>
</dbReference>
<evidence type="ECO:0000313" key="9">
    <source>
        <dbReference type="EMBL" id="MDT2736997.1"/>
    </source>
</evidence>
<dbReference type="InterPro" id="IPR037294">
    <property type="entry name" value="ABC_BtuC-like"/>
</dbReference>
<dbReference type="Gene3D" id="1.10.3470.10">
    <property type="entry name" value="ABC transporter involved in vitamin B12 uptake, BtuC"/>
    <property type="match status" value="1"/>
</dbReference>
<evidence type="ECO:0000256" key="3">
    <source>
        <dbReference type="ARBA" id="ARBA00022448"/>
    </source>
</evidence>
<feature type="transmembrane region" description="Helical" evidence="8">
    <location>
        <begin position="305"/>
        <end position="323"/>
    </location>
</feature>
<evidence type="ECO:0000256" key="6">
    <source>
        <dbReference type="ARBA" id="ARBA00022989"/>
    </source>
</evidence>
<dbReference type="AlphaFoldDB" id="A0AAE4L6H3"/>
<dbReference type="RefSeq" id="WP_311796990.1">
    <property type="nucleotide sequence ID" value="NZ_JARQAI010000008.1"/>
</dbReference>
<evidence type="ECO:0000313" key="10">
    <source>
        <dbReference type="Proteomes" id="UP001180842"/>
    </source>
</evidence>
<gene>
    <name evidence="9" type="ORF">P7H00_07635</name>
</gene>
<dbReference type="EMBL" id="JARQAI010000008">
    <property type="protein sequence ID" value="MDT2736997.1"/>
    <property type="molecule type" value="Genomic_DNA"/>
</dbReference>
<feature type="transmembrane region" description="Helical" evidence="8">
    <location>
        <begin position="113"/>
        <end position="133"/>
    </location>
</feature>
<keyword evidence="5 8" id="KW-0812">Transmembrane</keyword>
<dbReference type="Proteomes" id="UP001180842">
    <property type="component" value="Unassembled WGS sequence"/>
</dbReference>
<organism evidence="9 10">
    <name type="scientific">Enterococcus pseudoavium</name>
    <dbReference type="NCBI Taxonomy" id="44007"/>
    <lineage>
        <taxon>Bacteria</taxon>
        <taxon>Bacillati</taxon>
        <taxon>Bacillota</taxon>
        <taxon>Bacilli</taxon>
        <taxon>Lactobacillales</taxon>
        <taxon>Enterococcaceae</taxon>
        <taxon>Enterococcus</taxon>
    </lineage>
</organism>
<evidence type="ECO:0000256" key="7">
    <source>
        <dbReference type="ARBA" id="ARBA00023136"/>
    </source>
</evidence>
<evidence type="ECO:0000256" key="4">
    <source>
        <dbReference type="ARBA" id="ARBA00022475"/>
    </source>
</evidence>
<feature type="transmembrane region" description="Helical" evidence="8">
    <location>
        <begin position="187"/>
        <end position="207"/>
    </location>
</feature>
<keyword evidence="6 8" id="KW-1133">Transmembrane helix</keyword>
<comment type="caution">
    <text evidence="9">The sequence shown here is derived from an EMBL/GenBank/DDBJ whole genome shotgun (WGS) entry which is preliminary data.</text>
</comment>
<evidence type="ECO:0000256" key="5">
    <source>
        <dbReference type="ARBA" id="ARBA00022692"/>
    </source>
</evidence>
<keyword evidence="4" id="KW-1003">Cell membrane</keyword>
<feature type="transmembrane region" description="Helical" evidence="8">
    <location>
        <begin position="277"/>
        <end position="298"/>
    </location>
</feature>
<dbReference type="GO" id="GO:0005886">
    <property type="term" value="C:plasma membrane"/>
    <property type="evidence" value="ECO:0007669"/>
    <property type="project" value="UniProtKB-SubCell"/>
</dbReference>
<sequence>MKKRIGWLSLLFLLVIGILLSLTVGTIPLSLKELLQVFQKTASTSHQLIVLDFRFPRLLVSLLAGMGLAVSGYLFQSITHNDLADPGILGINAGAGLTVLIYLGFFARGENSWYLPLIACVGSFMAAMLVYYFGRQSERITPNRLLLAGVAVNAGISALTLIGTIRVSKDNYQFVTAWLAGTIWGTTWQHVWLLLPWIVGLLPLVLLRGRSLEVLELGDEIAVGLGVKLKRTQLFFLVCAVCLAAVSVSIAGSISFIGLIAPHIAQQLTGRKNNQTLVMSALIGGLLLLFSDILARVVLPSGEMAAGIIVSLVGAPYFIFQLVKRN</sequence>
<dbReference type="FunFam" id="1.10.3470.10:FF:000001">
    <property type="entry name" value="Vitamin B12 ABC transporter permease BtuC"/>
    <property type="match status" value="1"/>
</dbReference>
<reference evidence="9" key="1">
    <citation type="submission" date="2023-03" db="EMBL/GenBank/DDBJ databases">
        <authorList>
            <person name="Shen W."/>
            <person name="Cai J."/>
        </authorList>
    </citation>
    <scope>NUCLEOTIDE SEQUENCE</scope>
    <source>
        <strain evidence="9">P69-2</strain>
    </source>
</reference>
<dbReference type="Pfam" id="PF01032">
    <property type="entry name" value="FecCD"/>
    <property type="match status" value="1"/>
</dbReference>
<feature type="transmembrane region" description="Helical" evidence="8">
    <location>
        <begin position="55"/>
        <end position="75"/>
    </location>
</feature>
<dbReference type="GO" id="GO:0033214">
    <property type="term" value="P:siderophore-iron import into cell"/>
    <property type="evidence" value="ECO:0007669"/>
    <property type="project" value="TreeGrafter"/>
</dbReference>
<dbReference type="InterPro" id="IPR000522">
    <property type="entry name" value="ABC_transptr_permease_BtuC"/>
</dbReference>
<evidence type="ECO:0000256" key="2">
    <source>
        <dbReference type="ARBA" id="ARBA00007935"/>
    </source>
</evidence>